<dbReference type="EMBL" id="CP097562">
    <property type="protein sequence ID" value="USF24513.1"/>
    <property type="molecule type" value="Genomic_DNA"/>
</dbReference>
<keyword evidence="1" id="KW-0378">Hydrolase</keyword>
<accession>V2QAS4</accession>
<dbReference type="InterPro" id="IPR010415">
    <property type="entry name" value="LpxI_C"/>
</dbReference>
<sequence length="275" mass="30175">MTKRHVAIIAGYGSLPLIGAKYVKEKGDELLIIALKESCTLNEELKQIADYYYEFSVGLAGKMLKTLKKHKITHALLSGKVEIKLLHSTRFDLKALLILAKITFKSTDSINFAIINELKKINIDMLSQKEVYASIIPKSMQFTDKSYCEAGLKETVKEGFLFAKHIGALDLGQSIVISRQGILAVESAEGTDITFARGSSLAKGEALCIKTGKAYQDERFDLPTVGLDTLKNIAENGGLGLIMESGETIVVDMDKCVEYAKEKGLIFSAVSKDEL</sequence>
<protein>
    <submittedName>
        <fullName evidence="1">UDP-2,3-diacylglucosamine pyrophosphatase LpxI</fullName>
        <ecNumber evidence="1">3.6.1.54</ecNumber>
    </submittedName>
</protein>
<reference evidence="1" key="2">
    <citation type="submission" date="2022-05" db="EMBL/GenBank/DDBJ databases">
        <authorList>
            <person name="Proctor A.L."/>
            <person name="Phillips G.J."/>
            <person name="Wannemuehler M.J."/>
        </authorList>
    </citation>
    <scope>NUCLEOTIDE SEQUENCE</scope>
    <source>
        <strain evidence="1">ASF457</strain>
    </source>
</reference>
<dbReference type="PANTHER" id="PTHR39962">
    <property type="entry name" value="BLL4848 PROTEIN"/>
    <property type="match status" value="1"/>
</dbReference>
<reference evidence="1" key="3">
    <citation type="submission" date="2022-06" db="EMBL/GenBank/DDBJ databases">
        <title>Resources to Facilitate Use of the Altered Schaedler Flora (ASF) Mouse Model to Study Microbiome Function.</title>
        <authorList>
            <person name="Proctor A."/>
            <person name="Parvinroo S."/>
            <person name="Richie T."/>
            <person name="Jia X."/>
            <person name="Lee S.T.M."/>
            <person name="Karp P.D."/>
            <person name="Paley S."/>
            <person name="Kostic A.D."/>
            <person name="Pierre J.F."/>
            <person name="Wannemuehler M.J."/>
            <person name="Phillips G.J."/>
        </authorList>
    </citation>
    <scope>NUCLEOTIDE SEQUENCE</scope>
    <source>
        <strain evidence="1">ASF457</strain>
    </source>
</reference>
<dbReference type="PANTHER" id="PTHR39962:SF1">
    <property type="entry name" value="LPXI FAMILY PROTEIN"/>
    <property type="match status" value="1"/>
</dbReference>
<dbReference type="Gene3D" id="3.40.140.80">
    <property type="match status" value="1"/>
</dbReference>
<dbReference type="RefSeq" id="WP_023275892.1">
    <property type="nucleotide sequence ID" value="NZ_CP097562.1"/>
</dbReference>
<evidence type="ECO:0000313" key="2">
    <source>
        <dbReference type="Proteomes" id="UP000017429"/>
    </source>
</evidence>
<dbReference type="InterPro" id="IPR053174">
    <property type="entry name" value="LpxI"/>
</dbReference>
<proteinExistence type="predicted"/>
<dbReference type="eggNOG" id="COG3494">
    <property type="taxonomic scope" value="Bacteria"/>
</dbReference>
<dbReference type="Pfam" id="PF06230">
    <property type="entry name" value="LpxI_C"/>
    <property type="match status" value="1"/>
</dbReference>
<dbReference type="InterPro" id="IPR041255">
    <property type="entry name" value="LpxI_N"/>
</dbReference>
<reference evidence="1" key="1">
    <citation type="journal article" date="2014" name="Genome Announc.">
        <title>Draft genome sequences of the altered schaedler flora, a defined bacterial community from gnotobiotic mice.</title>
        <authorList>
            <person name="Wannemuehler M.J."/>
            <person name="Overstreet A.M."/>
            <person name="Ward D.V."/>
            <person name="Phillips G.J."/>
        </authorList>
    </citation>
    <scope>NUCLEOTIDE SEQUENCE</scope>
    <source>
        <strain evidence="1">ASF457</strain>
    </source>
</reference>
<name>V2QAS4_9BACT</name>
<organism evidence="1 2">
    <name type="scientific">Mucispirillum schaedleri ASF457</name>
    <dbReference type="NCBI Taxonomy" id="1379858"/>
    <lineage>
        <taxon>Bacteria</taxon>
        <taxon>Pseudomonadati</taxon>
        <taxon>Deferribacterota</taxon>
        <taxon>Deferribacteres</taxon>
        <taxon>Deferribacterales</taxon>
        <taxon>Mucispirillaceae</taxon>
        <taxon>Mucispirillum</taxon>
    </lineage>
</organism>
<dbReference type="EC" id="3.6.1.54" evidence="1"/>
<dbReference type="Pfam" id="PF17930">
    <property type="entry name" value="LpxI_N"/>
    <property type="match status" value="1"/>
</dbReference>
<evidence type="ECO:0000313" key="1">
    <source>
        <dbReference type="EMBL" id="USF24513.1"/>
    </source>
</evidence>
<dbReference type="GO" id="GO:0016787">
    <property type="term" value="F:hydrolase activity"/>
    <property type="evidence" value="ECO:0007669"/>
    <property type="project" value="UniProtKB-KW"/>
</dbReference>
<dbReference type="InterPro" id="IPR043167">
    <property type="entry name" value="LpxI_C_sf"/>
</dbReference>
<dbReference type="AlphaFoldDB" id="V2QAS4"/>
<dbReference type="Gene3D" id="3.40.50.20">
    <property type="match status" value="1"/>
</dbReference>
<dbReference type="KEGG" id="msch:N508_001599"/>
<dbReference type="Proteomes" id="UP000017429">
    <property type="component" value="Chromosome"/>
</dbReference>
<gene>
    <name evidence="1" type="primary">lpxI</name>
    <name evidence="1" type="ORF">N508_001599</name>
</gene>
<keyword evidence="2" id="KW-1185">Reference proteome</keyword>